<dbReference type="RefSeq" id="XP_049130079.1">
    <property type="nucleotide sequence ID" value="XM_049274122.1"/>
</dbReference>
<protein>
    <submittedName>
        <fullName evidence="2">Uncharacterized protein</fullName>
    </submittedName>
</protein>
<feature type="region of interest" description="Disordered" evidence="1">
    <location>
        <begin position="1"/>
        <end position="28"/>
    </location>
</feature>
<dbReference type="AlphaFoldDB" id="A0AA37UIC1"/>
<feature type="compositionally biased region" description="Basic and acidic residues" evidence="1">
    <location>
        <begin position="154"/>
        <end position="164"/>
    </location>
</feature>
<gene>
    <name evidence="2" type="ORF">ColSpa_07910</name>
</gene>
<feature type="compositionally biased region" description="Basic and acidic residues" evidence="1">
    <location>
        <begin position="10"/>
        <end position="26"/>
    </location>
</feature>
<sequence length="234" mass="26554">MSSVSKIKGVNKDDTQPSATRNEKAKLTSGKSAYGIATVNVLATAISRDKPPTDPQTRSDFCFDNLLSFLPHDEYKLLGVYRSLNVPSKTLRKWAPKGHKNLGENIIATLKLRRHTAPSEYQFARDHLYVWGFECDHDAWAQAGQEYARQLERRRRDLPEKPQAAEEAGSSGRVMNEALSYRSSKCFESREKKSTKAAENTIPETSRKPDLPGTLRQPKTARKSRRKWYELNKG</sequence>
<evidence type="ECO:0000256" key="1">
    <source>
        <dbReference type="SAM" id="MobiDB-lite"/>
    </source>
</evidence>
<feature type="region of interest" description="Disordered" evidence="1">
    <location>
        <begin position="154"/>
        <end position="234"/>
    </location>
</feature>
<feature type="compositionally biased region" description="Basic and acidic residues" evidence="1">
    <location>
        <begin position="185"/>
        <end position="196"/>
    </location>
</feature>
<comment type="caution">
    <text evidence="2">The sequence shown here is derived from an EMBL/GenBank/DDBJ whole genome shotgun (WGS) entry which is preliminary data.</text>
</comment>
<name>A0AA37UIC1_9PEZI</name>
<organism evidence="2 3">
    <name type="scientific">Colletotrichum spaethianum</name>
    <dbReference type="NCBI Taxonomy" id="700344"/>
    <lineage>
        <taxon>Eukaryota</taxon>
        <taxon>Fungi</taxon>
        <taxon>Dikarya</taxon>
        <taxon>Ascomycota</taxon>
        <taxon>Pezizomycotina</taxon>
        <taxon>Sordariomycetes</taxon>
        <taxon>Hypocreomycetidae</taxon>
        <taxon>Glomerellales</taxon>
        <taxon>Glomerellaceae</taxon>
        <taxon>Colletotrichum</taxon>
        <taxon>Colletotrichum spaethianum species complex</taxon>
    </lineage>
</organism>
<accession>A0AA37UIC1</accession>
<dbReference type="Proteomes" id="UP001055115">
    <property type="component" value="Unassembled WGS sequence"/>
</dbReference>
<evidence type="ECO:0000313" key="2">
    <source>
        <dbReference type="EMBL" id="GKT47729.1"/>
    </source>
</evidence>
<dbReference type="EMBL" id="BQXU01000020">
    <property type="protein sequence ID" value="GKT47729.1"/>
    <property type="molecule type" value="Genomic_DNA"/>
</dbReference>
<keyword evidence="3" id="KW-1185">Reference proteome</keyword>
<reference evidence="2 3" key="1">
    <citation type="submission" date="2022-03" db="EMBL/GenBank/DDBJ databases">
        <title>Genome data of Colletotrichum spp.</title>
        <authorList>
            <person name="Utami Y.D."/>
            <person name="Hiruma K."/>
        </authorList>
    </citation>
    <scope>NUCLEOTIDE SEQUENCE [LARGE SCALE GENOMIC DNA]</scope>
    <source>
        <strain evidence="2 3">MAFF 239500</strain>
    </source>
</reference>
<evidence type="ECO:0000313" key="3">
    <source>
        <dbReference type="Proteomes" id="UP001055115"/>
    </source>
</evidence>
<proteinExistence type="predicted"/>
<dbReference type="GeneID" id="73328712"/>